<organism evidence="1 2">
    <name type="scientific">Scylla paramamosain</name>
    <name type="common">Mud crab</name>
    <dbReference type="NCBI Taxonomy" id="85552"/>
    <lineage>
        <taxon>Eukaryota</taxon>
        <taxon>Metazoa</taxon>
        <taxon>Ecdysozoa</taxon>
        <taxon>Arthropoda</taxon>
        <taxon>Crustacea</taxon>
        <taxon>Multicrustacea</taxon>
        <taxon>Malacostraca</taxon>
        <taxon>Eumalacostraca</taxon>
        <taxon>Eucarida</taxon>
        <taxon>Decapoda</taxon>
        <taxon>Pleocyemata</taxon>
        <taxon>Brachyura</taxon>
        <taxon>Eubrachyura</taxon>
        <taxon>Portunoidea</taxon>
        <taxon>Portunidae</taxon>
        <taxon>Portuninae</taxon>
        <taxon>Scylla</taxon>
    </lineage>
</organism>
<name>A0AAW0TEE8_SCYPA</name>
<dbReference type="EMBL" id="JARAKH010000034">
    <property type="protein sequence ID" value="KAK8385026.1"/>
    <property type="molecule type" value="Genomic_DNA"/>
</dbReference>
<protein>
    <submittedName>
        <fullName evidence="1">Uncharacterized protein</fullName>
    </submittedName>
</protein>
<dbReference type="Proteomes" id="UP001487740">
    <property type="component" value="Unassembled WGS sequence"/>
</dbReference>
<evidence type="ECO:0000313" key="1">
    <source>
        <dbReference type="EMBL" id="KAK8385026.1"/>
    </source>
</evidence>
<gene>
    <name evidence="1" type="ORF">O3P69_014532</name>
</gene>
<keyword evidence="2" id="KW-1185">Reference proteome</keyword>
<reference evidence="1 2" key="1">
    <citation type="submission" date="2023-03" db="EMBL/GenBank/DDBJ databases">
        <title>High-quality genome of Scylla paramamosain provides insights in environmental adaptation.</title>
        <authorList>
            <person name="Zhang L."/>
        </authorList>
    </citation>
    <scope>NUCLEOTIDE SEQUENCE [LARGE SCALE GENOMIC DNA]</scope>
    <source>
        <strain evidence="1">LZ_2023a</strain>
        <tissue evidence="1">Muscle</tissue>
    </source>
</reference>
<proteinExistence type="predicted"/>
<evidence type="ECO:0000313" key="2">
    <source>
        <dbReference type="Proteomes" id="UP001487740"/>
    </source>
</evidence>
<accession>A0AAW0TEE8</accession>
<comment type="caution">
    <text evidence="1">The sequence shown here is derived from an EMBL/GenBank/DDBJ whole genome shotgun (WGS) entry which is preliminary data.</text>
</comment>
<sequence length="222" mass="24919">MCWNGASLYCHCCCFDFLDKSTHTQRGQQILFHPDPLRVSSPRPHNMPCCHCRAPGTLLINTKGTSVRPPRPWSLGISPRLDYAPRNLQWKGQYHIAPVPAWPLLSRPAAHTDAAKHCAGVARLARYAAITTNPRGSLGGRAGRRLARPLAHGIIGWKSLHPTSLLPTTPPRRLIPYASTPPLPHSIPHPHHTRHIACMPRHTHFLPAKHEHQQQQQQQLRK</sequence>
<dbReference type="AlphaFoldDB" id="A0AAW0TEE8"/>